<feature type="chain" id="PRO_5029565631" evidence="3">
    <location>
        <begin position="22"/>
        <end position="237"/>
    </location>
</feature>
<sequence>MAWAPLLLVVLAHGSGSLVQAALTQTPPMSVNPGETVQITCSGGSGSYGWFQQKTAGSAPVTVIYYKSVPIPCHLGRGCTALSNVPLSMATLPIPGVQAEAVAVYYCAGWDTSADQGHGDSQHWGSDTQTHCQPKVSPTIHLFPPSSKELSVQSKATLVCLQGDFYPDAMQVAWTADGGALTSGIETSQPQQQINNQYQASSYLTLSATDWKSHETYTCKVTHETGTIEKVLNRSEC</sequence>
<keyword evidence="1" id="KW-1015">Disulfide bond</keyword>
<dbReference type="InterPro" id="IPR013783">
    <property type="entry name" value="Ig-like_fold"/>
</dbReference>
<dbReference type="PROSITE" id="PS50835">
    <property type="entry name" value="IG_LIKE"/>
    <property type="match status" value="1"/>
</dbReference>
<feature type="non-terminal residue" evidence="5">
    <location>
        <position position="1"/>
    </location>
</feature>
<protein>
    <submittedName>
        <fullName evidence="5">IGL1 protein</fullName>
    </submittedName>
</protein>
<dbReference type="AlphaFoldDB" id="A0A7L3IXZ6"/>
<comment type="caution">
    <text evidence="5">The sequence shown here is derived from an EMBL/GenBank/DDBJ whole genome shotgun (WGS) entry which is preliminary data.</text>
</comment>
<dbReference type="InterPro" id="IPR003599">
    <property type="entry name" value="Ig_sub"/>
</dbReference>
<keyword evidence="6" id="KW-1185">Reference proteome</keyword>
<dbReference type="SUPFAM" id="SSF48726">
    <property type="entry name" value="Immunoglobulin"/>
    <property type="match status" value="2"/>
</dbReference>
<reference evidence="5 6" key="1">
    <citation type="submission" date="2019-09" db="EMBL/GenBank/DDBJ databases">
        <title>Bird 10,000 Genomes (B10K) Project - Family phase.</title>
        <authorList>
            <person name="Zhang G."/>
        </authorList>
    </citation>
    <scope>NUCLEOTIDE SEQUENCE [LARGE SCALE GENOMIC DNA]</scope>
    <source>
        <strain evidence="5">B10K-DU-029-24</strain>
        <tissue evidence="5">Muscle</tissue>
    </source>
</reference>
<keyword evidence="2" id="KW-0393">Immunoglobulin domain</keyword>
<keyword evidence="3" id="KW-0732">Signal</keyword>
<dbReference type="Pfam" id="PF07654">
    <property type="entry name" value="C1-set"/>
    <property type="match status" value="1"/>
</dbReference>
<name>A0A7L3IXZ6_THACH</name>
<evidence type="ECO:0000256" key="3">
    <source>
        <dbReference type="SAM" id="SignalP"/>
    </source>
</evidence>
<dbReference type="InterPro" id="IPR003597">
    <property type="entry name" value="Ig_C1-set"/>
</dbReference>
<dbReference type="Gene3D" id="2.60.40.10">
    <property type="entry name" value="Immunoglobulins"/>
    <property type="match status" value="2"/>
</dbReference>
<feature type="signal peptide" evidence="3">
    <location>
        <begin position="1"/>
        <end position="21"/>
    </location>
</feature>
<accession>A0A7L3IXZ6</accession>
<dbReference type="PANTHER" id="PTHR19944">
    <property type="entry name" value="MHC CLASS II-RELATED"/>
    <property type="match status" value="1"/>
</dbReference>
<gene>
    <name evidence="5" type="primary">Igl1</name>
    <name evidence="5" type="ORF">THACHL_R07680</name>
</gene>
<dbReference type="InterPro" id="IPR003006">
    <property type="entry name" value="Ig/MHC_CS"/>
</dbReference>
<dbReference type="PANTHER" id="PTHR19944:SF98">
    <property type="entry name" value="IG-LIKE DOMAIN-CONTAINING PROTEIN"/>
    <property type="match status" value="1"/>
</dbReference>
<dbReference type="InterPro" id="IPR007110">
    <property type="entry name" value="Ig-like_dom"/>
</dbReference>
<dbReference type="OrthoDB" id="8908372at2759"/>
<evidence type="ECO:0000313" key="6">
    <source>
        <dbReference type="Proteomes" id="UP000556761"/>
    </source>
</evidence>
<proteinExistence type="predicted"/>
<evidence type="ECO:0000313" key="5">
    <source>
        <dbReference type="EMBL" id="NXU22457.1"/>
    </source>
</evidence>
<evidence type="ECO:0000256" key="2">
    <source>
        <dbReference type="ARBA" id="ARBA00023319"/>
    </source>
</evidence>
<dbReference type="Proteomes" id="UP000556761">
    <property type="component" value="Unassembled WGS sequence"/>
</dbReference>
<dbReference type="SMART" id="SM00409">
    <property type="entry name" value="IG"/>
    <property type="match status" value="2"/>
</dbReference>
<dbReference type="InterPro" id="IPR050160">
    <property type="entry name" value="MHC/Immunoglobulin"/>
</dbReference>
<evidence type="ECO:0000259" key="4">
    <source>
        <dbReference type="PROSITE" id="PS50835"/>
    </source>
</evidence>
<dbReference type="EMBL" id="VZTW01005126">
    <property type="protein sequence ID" value="NXU22457.1"/>
    <property type="molecule type" value="Genomic_DNA"/>
</dbReference>
<feature type="domain" description="Ig-like" evidence="4">
    <location>
        <begin position="138"/>
        <end position="233"/>
    </location>
</feature>
<dbReference type="PROSITE" id="PS00290">
    <property type="entry name" value="IG_MHC"/>
    <property type="match status" value="1"/>
</dbReference>
<dbReference type="SMART" id="SM00407">
    <property type="entry name" value="IGc1"/>
    <property type="match status" value="1"/>
</dbReference>
<evidence type="ECO:0000256" key="1">
    <source>
        <dbReference type="ARBA" id="ARBA00023157"/>
    </source>
</evidence>
<dbReference type="CDD" id="cd07699">
    <property type="entry name" value="IgC1_L"/>
    <property type="match status" value="1"/>
</dbReference>
<feature type="non-terminal residue" evidence="5">
    <location>
        <position position="237"/>
    </location>
</feature>
<organism evidence="5 6">
    <name type="scientific">Thalassarche chlororhynchos</name>
    <name type="common">Atlantic yellow-nosed albatross</name>
    <name type="synonym">Diomedea chlororhynchos</name>
    <dbReference type="NCBI Taxonomy" id="54017"/>
    <lineage>
        <taxon>Eukaryota</taxon>
        <taxon>Metazoa</taxon>
        <taxon>Chordata</taxon>
        <taxon>Craniata</taxon>
        <taxon>Vertebrata</taxon>
        <taxon>Euteleostomi</taxon>
        <taxon>Archelosauria</taxon>
        <taxon>Archosauria</taxon>
        <taxon>Dinosauria</taxon>
        <taxon>Saurischia</taxon>
        <taxon>Theropoda</taxon>
        <taxon>Coelurosauria</taxon>
        <taxon>Aves</taxon>
        <taxon>Neognathae</taxon>
        <taxon>Neoaves</taxon>
        <taxon>Aequornithes</taxon>
        <taxon>Procellariiformes</taxon>
        <taxon>Diomedeidae</taxon>
        <taxon>Thalassarche</taxon>
    </lineage>
</organism>
<dbReference type="FunFam" id="2.60.40.10:FF:000283">
    <property type="entry name" value="Immunoglobulin kappa constant"/>
    <property type="match status" value="1"/>
</dbReference>
<dbReference type="InterPro" id="IPR036179">
    <property type="entry name" value="Ig-like_dom_sf"/>
</dbReference>